<keyword evidence="2" id="KW-1185">Reference proteome</keyword>
<dbReference type="AlphaFoldDB" id="A0A7I7XWF9"/>
<evidence type="ECO:0000313" key="2">
    <source>
        <dbReference type="Proteomes" id="UP000466931"/>
    </source>
</evidence>
<evidence type="ECO:0000313" key="1">
    <source>
        <dbReference type="EMBL" id="BBZ33619.1"/>
    </source>
</evidence>
<protein>
    <submittedName>
        <fullName evidence="1">Uncharacterized protein</fullName>
    </submittedName>
</protein>
<sequence length="89" mass="9423">MNGISMSSGREGQRLRVGEHEAHACVIDVVTRVVDVVRRGVDAGDADAGNIERRTGQRTGARADASQLVASRILIAKTSESPGWIPARG</sequence>
<name>A0A7I7XWF9_9MYCO</name>
<dbReference type="Proteomes" id="UP000466931">
    <property type="component" value="Chromosome"/>
</dbReference>
<proteinExistence type="predicted"/>
<dbReference type="EMBL" id="AP022612">
    <property type="protein sequence ID" value="BBZ33619.1"/>
    <property type="molecule type" value="Genomic_DNA"/>
</dbReference>
<accession>A0A7I7XWF9</accession>
<organism evidence="1 2">
    <name type="scientific">Mycolicibacterium confluentis</name>
    <dbReference type="NCBI Taxonomy" id="28047"/>
    <lineage>
        <taxon>Bacteria</taxon>
        <taxon>Bacillati</taxon>
        <taxon>Actinomycetota</taxon>
        <taxon>Actinomycetes</taxon>
        <taxon>Mycobacteriales</taxon>
        <taxon>Mycobacteriaceae</taxon>
        <taxon>Mycolicibacterium</taxon>
    </lineage>
</organism>
<gene>
    <name evidence="1" type="ORF">MCNF_22240</name>
</gene>
<reference evidence="1" key="1">
    <citation type="journal article" date="2019" name="Emerg. Microbes Infect.">
        <title>Comprehensive subspecies identification of 175 nontuberculous mycobacteria species based on 7547 genomic profiles.</title>
        <authorList>
            <person name="Matsumoto Y."/>
            <person name="Kinjo T."/>
            <person name="Motooka D."/>
            <person name="Nabeya D."/>
            <person name="Jung N."/>
            <person name="Uechi K."/>
            <person name="Horii T."/>
            <person name="Iida T."/>
            <person name="Fujita J."/>
            <person name="Nakamura S."/>
        </authorList>
    </citation>
    <scope>NUCLEOTIDE SEQUENCE [LARGE SCALE GENOMIC DNA]</scope>
    <source>
        <strain evidence="1">JCM 13671</strain>
    </source>
</reference>
<reference evidence="1" key="2">
    <citation type="submission" date="2020-02" db="EMBL/GenBank/DDBJ databases">
        <authorList>
            <person name="Matsumoto Y."/>
            <person name="Motooka D."/>
            <person name="Nakamura S."/>
        </authorList>
    </citation>
    <scope>NUCLEOTIDE SEQUENCE</scope>
    <source>
        <strain evidence="1">JCM 13671</strain>
    </source>
</reference>